<proteinExistence type="predicted"/>
<dbReference type="Pfam" id="PF00066">
    <property type="entry name" value="Notch"/>
    <property type="match status" value="1"/>
</dbReference>
<dbReference type="InterPro" id="IPR000800">
    <property type="entry name" value="Notch_dom"/>
</dbReference>
<evidence type="ECO:0000313" key="8">
    <source>
        <dbReference type="Proteomes" id="UP000332933"/>
    </source>
</evidence>
<evidence type="ECO:0000259" key="5">
    <source>
        <dbReference type="SMART" id="SM00004"/>
    </source>
</evidence>
<keyword evidence="1" id="KW-0433">Leucine-rich repeat</keyword>
<reference evidence="7 8" key="1">
    <citation type="submission" date="2019-03" db="EMBL/GenBank/DDBJ databases">
        <authorList>
            <person name="Gaulin E."/>
            <person name="Dumas B."/>
        </authorList>
    </citation>
    <scope>NUCLEOTIDE SEQUENCE [LARGE SCALE GENOMIC DNA]</scope>
    <source>
        <strain evidence="7">CBS 568.67</strain>
    </source>
</reference>
<dbReference type="SUPFAM" id="SSF52058">
    <property type="entry name" value="L domain-like"/>
    <property type="match status" value="1"/>
</dbReference>
<sequence length="239" mass="26213">METLASFQRLYGIYISFCNMIEWSPDANSTVGLPASLTALRLRYTNLTAVPTVLAVVPPNLVYLRLESMPISTIPNIYFKAWANISSISLNDINLTQIPDALANSSTLEWLERKGNSITSVPLDWQPRLDLLQTVDLSGNALEEGPWHLAKTGLVLDLSSNPIATVPSVVDIDLLKKRYVILDDSPYCSASPPVIQEACKPKCAHLCETARIGDANCDWPCYVEACQFDGGDCDSYGLS</sequence>
<evidence type="ECO:0000256" key="1">
    <source>
        <dbReference type="ARBA" id="ARBA00022614"/>
    </source>
</evidence>
<feature type="domain" description="LNR" evidence="5">
    <location>
        <begin position="192"/>
        <end position="234"/>
    </location>
</feature>
<dbReference type="GO" id="GO:0005615">
    <property type="term" value="C:extracellular space"/>
    <property type="evidence" value="ECO:0007669"/>
    <property type="project" value="TreeGrafter"/>
</dbReference>
<dbReference type="PANTHER" id="PTHR45712">
    <property type="entry name" value="AGAP008170-PA"/>
    <property type="match status" value="1"/>
</dbReference>
<dbReference type="InterPro" id="IPR032675">
    <property type="entry name" value="LRR_dom_sf"/>
</dbReference>
<gene>
    <name evidence="7" type="primary">Aste57867_13047</name>
    <name evidence="6" type="ORF">As57867_012999</name>
    <name evidence="7" type="ORF">ASTE57867_13047</name>
</gene>
<dbReference type="InterPro" id="IPR050333">
    <property type="entry name" value="SLRP"/>
</dbReference>
<organism evidence="7 8">
    <name type="scientific">Aphanomyces stellatus</name>
    <dbReference type="NCBI Taxonomy" id="120398"/>
    <lineage>
        <taxon>Eukaryota</taxon>
        <taxon>Sar</taxon>
        <taxon>Stramenopiles</taxon>
        <taxon>Oomycota</taxon>
        <taxon>Saprolegniomycetes</taxon>
        <taxon>Saprolegniales</taxon>
        <taxon>Verrucalvaceae</taxon>
        <taxon>Aphanomyces</taxon>
    </lineage>
</organism>
<name>A0A485KXG6_9STRA</name>
<keyword evidence="2" id="KW-0677">Repeat</keyword>
<evidence type="ECO:0000256" key="3">
    <source>
        <dbReference type="ARBA" id="ARBA00023157"/>
    </source>
</evidence>
<dbReference type="Proteomes" id="UP000332933">
    <property type="component" value="Unassembled WGS sequence"/>
</dbReference>
<dbReference type="OrthoDB" id="79441at2759"/>
<evidence type="ECO:0000256" key="2">
    <source>
        <dbReference type="ARBA" id="ARBA00022737"/>
    </source>
</evidence>
<dbReference type="EMBL" id="VJMH01005421">
    <property type="protein sequence ID" value="KAF0696187.1"/>
    <property type="molecule type" value="Genomic_DNA"/>
</dbReference>
<accession>A0A485KXG6</accession>
<evidence type="ECO:0000313" key="7">
    <source>
        <dbReference type="EMBL" id="VFT89892.1"/>
    </source>
</evidence>
<protein>
    <submittedName>
        <fullName evidence="7">Aste57867_13047 protein</fullName>
    </submittedName>
</protein>
<reference evidence="6" key="2">
    <citation type="submission" date="2019-06" db="EMBL/GenBank/DDBJ databases">
        <title>Genomics analysis of Aphanomyces spp. identifies a new class of oomycete effector associated with host adaptation.</title>
        <authorList>
            <person name="Gaulin E."/>
        </authorList>
    </citation>
    <scope>NUCLEOTIDE SEQUENCE</scope>
    <source>
        <strain evidence="6">CBS 578.67</strain>
    </source>
</reference>
<keyword evidence="8" id="KW-1185">Reference proteome</keyword>
<keyword evidence="3" id="KW-1015">Disulfide bond</keyword>
<dbReference type="SMART" id="SM00004">
    <property type="entry name" value="NL"/>
    <property type="match status" value="1"/>
</dbReference>
<keyword evidence="4" id="KW-0325">Glycoprotein</keyword>
<evidence type="ECO:0000256" key="4">
    <source>
        <dbReference type="ARBA" id="ARBA00023180"/>
    </source>
</evidence>
<evidence type="ECO:0000313" key="6">
    <source>
        <dbReference type="EMBL" id="KAF0696187.1"/>
    </source>
</evidence>
<dbReference type="EMBL" id="CAADRA010005442">
    <property type="protein sequence ID" value="VFT89892.1"/>
    <property type="molecule type" value="Genomic_DNA"/>
</dbReference>
<dbReference type="Gene3D" id="3.80.10.10">
    <property type="entry name" value="Ribonuclease Inhibitor"/>
    <property type="match status" value="1"/>
</dbReference>
<dbReference type="AlphaFoldDB" id="A0A485KXG6"/>
<dbReference type="Gene3D" id="3.30.300.320">
    <property type="match status" value="1"/>
</dbReference>
<dbReference type="PANTHER" id="PTHR45712:SF31">
    <property type="entry name" value="PODOCAN"/>
    <property type="match status" value="1"/>
</dbReference>